<evidence type="ECO:0000313" key="2">
    <source>
        <dbReference type="EMBL" id="CAE7196860.1"/>
    </source>
</evidence>
<organism evidence="2 3">
    <name type="scientific">Symbiodinium necroappetens</name>
    <dbReference type="NCBI Taxonomy" id="1628268"/>
    <lineage>
        <taxon>Eukaryota</taxon>
        <taxon>Sar</taxon>
        <taxon>Alveolata</taxon>
        <taxon>Dinophyceae</taxon>
        <taxon>Suessiales</taxon>
        <taxon>Symbiodiniaceae</taxon>
        <taxon>Symbiodinium</taxon>
    </lineage>
</organism>
<sequence length="274" mass="31289">MASRTLPRRQLDASGDFTEALEFPLEDDDPDALIQVEVWSSDGRSRGALRGRVDVPLYCAGRNCMRELQLPVRDLHRPRGEGSQVGSVRLEVGFHQSLGALLLPRPSKQATTAWQTVGGDKSIREQFRELEAFMQQFEVFSSRFGNHCFTSRSLSMEYRRIIQWDSPLLTLLCLLALTIQIGFFHEYVLPVVVLVVLGVVLWYHPVLQRYCGSWEQWWEESWCSRRSGSQPRSMRSCSLASAESVKNLPSEALTEDGPPEVQERYENERRLVLG</sequence>
<dbReference type="OrthoDB" id="444814at2759"/>
<evidence type="ECO:0000313" key="3">
    <source>
        <dbReference type="Proteomes" id="UP000601435"/>
    </source>
</evidence>
<accession>A0A812J3R7</accession>
<keyword evidence="1" id="KW-0472">Membrane</keyword>
<evidence type="ECO:0000256" key="1">
    <source>
        <dbReference type="SAM" id="Phobius"/>
    </source>
</evidence>
<keyword evidence="1" id="KW-1133">Transmembrane helix</keyword>
<dbReference type="Proteomes" id="UP000601435">
    <property type="component" value="Unassembled WGS sequence"/>
</dbReference>
<feature type="transmembrane region" description="Helical" evidence="1">
    <location>
        <begin position="187"/>
        <end position="204"/>
    </location>
</feature>
<dbReference type="EMBL" id="CAJNJA010005703">
    <property type="protein sequence ID" value="CAE7196860.1"/>
    <property type="molecule type" value="Genomic_DNA"/>
</dbReference>
<feature type="non-terminal residue" evidence="2">
    <location>
        <position position="1"/>
    </location>
</feature>
<feature type="transmembrane region" description="Helical" evidence="1">
    <location>
        <begin position="161"/>
        <end position="181"/>
    </location>
</feature>
<keyword evidence="1" id="KW-0812">Transmembrane</keyword>
<reference evidence="2" key="1">
    <citation type="submission" date="2021-02" db="EMBL/GenBank/DDBJ databases">
        <authorList>
            <person name="Dougan E. K."/>
            <person name="Rhodes N."/>
            <person name="Thang M."/>
            <person name="Chan C."/>
        </authorList>
    </citation>
    <scope>NUCLEOTIDE SEQUENCE</scope>
</reference>
<name>A0A812J3R7_9DINO</name>
<comment type="caution">
    <text evidence="2">The sequence shown here is derived from an EMBL/GenBank/DDBJ whole genome shotgun (WGS) entry which is preliminary data.</text>
</comment>
<protein>
    <submittedName>
        <fullName evidence="2">Gms1 protein</fullName>
    </submittedName>
</protein>
<gene>
    <name evidence="2" type="primary">gms1</name>
    <name evidence="2" type="ORF">SNEC2469_LOCUS1371</name>
</gene>
<dbReference type="AlphaFoldDB" id="A0A812J3R7"/>
<proteinExistence type="predicted"/>
<keyword evidence="3" id="KW-1185">Reference proteome</keyword>